<reference evidence="14" key="2">
    <citation type="submission" date="2015-01" db="EMBL/GenBank/DDBJ databases">
        <title>Evolutionary Origins and Diversification of the Mycorrhizal Mutualists.</title>
        <authorList>
            <consortium name="DOE Joint Genome Institute"/>
            <consortium name="Mycorrhizal Genomics Consortium"/>
            <person name="Kohler A."/>
            <person name="Kuo A."/>
            <person name="Nagy L.G."/>
            <person name="Floudas D."/>
            <person name="Copeland A."/>
            <person name="Barry K.W."/>
            <person name="Cichocki N."/>
            <person name="Veneault-Fourrey C."/>
            <person name="LaButti K."/>
            <person name="Lindquist E.A."/>
            <person name="Lipzen A."/>
            <person name="Lundell T."/>
            <person name="Morin E."/>
            <person name="Murat C."/>
            <person name="Riley R."/>
            <person name="Ohm R."/>
            <person name="Sun H."/>
            <person name="Tunlid A."/>
            <person name="Henrissat B."/>
            <person name="Grigoriev I.V."/>
            <person name="Hibbett D.S."/>
            <person name="Martin F."/>
        </authorList>
    </citation>
    <scope>NUCLEOTIDE SEQUENCE [LARGE SCALE GENOMIC DNA]</scope>
    <source>
        <strain evidence="14">F 1598</strain>
    </source>
</reference>
<dbReference type="AlphaFoldDB" id="A0A0C3FYR9"/>
<feature type="transmembrane region" description="Helical" evidence="11">
    <location>
        <begin position="174"/>
        <end position="195"/>
    </location>
</feature>
<keyword evidence="3" id="KW-0813">Transport</keyword>
<dbReference type="GO" id="GO:0046872">
    <property type="term" value="F:metal ion binding"/>
    <property type="evidence" value="ECO:0007669"/>
    <property type="project" value="UniProtKB-KW"/>
</dbReference>
<organism evidence="13 14">
    <name type="scientific">Piloderma croceum (strain F 1598)</name>
    <dbReference type="NCBI Taxonomy" id="765440"/>
    <lineage>
        <taxon>Eukaryota</taxon>
        <taxon>Fungi</taxon>
        <taxon>Dikarya</taxon>
        <taxon>Basidiomycota</taxon>
        <taxon>Agaricomycotina</taxon>
        <taxon>Agaricomycetes</taxon>
        <taxon>Agaricomycetidae</taxon>
        <taxon>Atheliales</taxon>
        <taxon>Atheliaceae</taxon>
        <taxon>Piloderma</taxon>
    </lineage>
</organism>
<dbReference type="PANTHER" id="PTHR15422">
    <property type="entry name" value="OS05G0565100 PROTEIN"/>
    <property type="match status" value="1"/>
</dbReference>
<evidence type="ECO:0000313" key="13">
    <source>
        <dbReference type="EMBL" id="KIM83391.1"/>
    </source>
</evidence>
<dbReference type="HOGENOM" id="CLU_970146_0_0_1"/>
<dbReference type="InParanoid" id="A0A0C3FYR9"/>
<accession>A0A0C3FYR9</accession>
<evidence type="ECO:0000256" key="11">
    <source>
        <dbReference type="SAM" id="Phobius"/>
    </source>
</evidence>
<dbReference type="CDD" id="cd08760">
    <property type="entry name" value="Cyt_b561_FRRS1_like"/>
    <property type="match status" value="1"/>
</dbReference>
<evidence type="ECO:0000256" key="3">
    <source>
        <dbReference type="ARBA" id="ARBA00022448"/>
    </source>
</evidence>
<keyword evidence="10 11" id="KW-0472">Membrane</keyword>
<sequence>MPHRSKTHWILSPPQPQPTALCGIVRFPSSFHLQPKMCSAYLFTLLSIVALAFISPTQASVDSHRANGESAGETKLYSNYIYVHAIFMAITFLFLVPLAIFASRFGRNRVGRKWFAAHAALNGIAICLFFVIGEPNLKERTVDSAVKSNVLLVAFGVGWVAASPGNLKHSHHKLGVVIFALVFFQFFLGIGIAVFHRLQSKKPRERRTFTDLLHMWFGRVVLLLAWCQLWDGVLFFGSPLVVYILLALAQGFILITYIVLEFKIRDKSPLTSSGSQDRLEKSSSDSS</sequence>
<evidence type="ECO:0000256" key="10">
    <source>
        <dbReference type="ARBA" id="ARBA00023136"/>
    </source>
</evidence>
<protein>
    <recommendedName>
        <fullName evidence="12">Cytochrome b561 domain-containing protein</fullName>
    </recommendedName>
</protein>
<comment type="subcellular location">
    <subcellularLocation>
        <location evidence="2">Membrane</location>
        <topology evidence="2">Multi-pass membrane protein</topology>
    </subcellularLocation>
</comment>
<dbReference type="InterPro" id="IPR006593">
    <property type="entry name" value="Cyt_b561/ferric_Rdtase_TM"/>
</dbReference>
<feature type="transmembrane region" description="Helical" evidence="11">
    <location>
        <begin position="114"/>
        <end position="132"/>
    </location>
</feature>
<feature type="transmembrane region" description="Helical" evidence="11">
    <location>
        <begin position="81"/>
        <end position="102"/>
    </location>
</feature>
<dbReference type="GO" id="GO:0016020">
    <property type="term" value="C:membrane"/>
    <property type="evidence" value="ECO:0007669"/>
    <property type="project" value="UniProtKB-SubCell"/>
</dbReference>
<evidence type="ECO:0000256" key="5">
    <source>
        <dbReference type="ARBA" id="ARBA00022692"/>
    </source>
</evidence>
<keyword evidence="5 11" id="KW-0812">Transmembrane</keyword>
<feature type="domain" description="Cytochrome b561" evidence="12">
    <location>
        <begin position="45"/>
        <end position="266"/>
    </location>
</feature>
<keyword evidence="8 11" id="KW-1133">Transmembrane helix</keyword>
<evidence type="ECO:0000256" key="6">
    <source>
        <dbReference type="ARBA" id="ARBA00022723"/>
    </source>
</evidence>
<evidence type="ECO:0000256" key="9">
    <source>
        <dbReference type="ARBA" id="ARBA00023004"/>
    </source>
</evidence>
<evidence type="ECO:0000313" key="14">
    <source>
        <dbReference type="Proteomes" id="UP000054166"/>
    </source>
</evidence>
<keyword evidence="6" id="KW-0479">Metal-binding</keyword>
<dbReference type="EMBL" id="KN832991">
    <property type="protein sequence ID" value="KIM83391.1"/>
    <property type="molecule type" value="Genomic_DNA"/>
</dbReference>
<keyword evidence="14" id="KW-1185">Reference proteome</keyword>
<dbReference type="PROSITE" id="PS50939">
    <property type="entry name" value="CYTOCHROME_B561"/>
    <property type="match status" value="1"/>
</dbReference>
<gene>
    <name evidence="13" type="ORF">PILCRDRAFT_442053</name>
</gene>
<dbReference type="InterPro" id="IPR045150">
    <property type="entry name" value="CYB561D1/2"/>
</dbReference>
<dbReference type="PANTHER" id="PTHR15422:SF24">
    <property type="entry name" value="DOMON RELATED DOMAIN-CONTAINING PROTEIN"/>
    <property type="match status" value="1"/>
</dbReference>
<dbReference type="SMART" id="SM00665">
    <property type="entry name" value="B561"/>
    <property type="match status" value="1"/>
</dbReference>
<comment type="cofactor">
    <cofactor evidence="1">
        <name>heme b</name>
        <dbReference type="ChEBI" id="CHEBI:60344"/>
    </cofactor>
</comment>
<keyword evidence="4" id="KW-0349">Heme</keyword>
<evidence type="ECO:0000256" key="2">
    <source>
        <dbReference type="ARBA" id="ARBA00004141"/>
    </source>
</evidence>
<evidence type="ECO:0000256" key="4">
    <source>
        <dbReference type="ARBA" id="ARBA00022617"/>
    </source>
</evidence>
<evidence type="ECO:0000256" key="1">
    <source>
        <dbReference type="ARBA" id="ARBA00001970"/>
    </source>
</evidence>
<keyword evidence="7" id="KW-0249">Electron transport</keyword>
<dbReference type="Gene3D" id="1.20.120.1770">
    <property type="match status" value="2"/>
</dbReference>
<reference evidence="13 14" key="1">
    <citation type="submission" date="2014-04" db="EMBL/GenBank/DDBJ databases">
        <authorList>
            <consortium name="DOE Joint Genome Institute"/>
            <person name="Kuo A."/>
            <person name="Tarkka M."/>
            <person name="Buscot F."/>
            <person name="Kohler A."/>
            <person name="Nagy L.G."/>
            <person name="Floudas D."/>
            <person name="Copeland A."/>
            <person name="Barry K.W."/>
            <person name="Cichocki N."/>
            <person name="Veneault-Fourrey C."/>
            <person name="LaButti K."/>
            <person name="Lindquist E.A."/>
            <person name="Lipzen A."/>
            <person name="Lundell T."/>
            <person name="Morin E."/>
            <person name="Murat C."/>
            <person name="Sun H."/>
            <person name="Tunlid A."/>
            <person name="Henrissat B."/>
            <person name="Grigoriev I.V."/>
            <person name="Hibbett D.S."/>
            <person name="Martin F."/>
            <person name="Nordberg H.P."/>
            <person name="Cantor M.N."/>
            <person name="Hua S.X."/>
        </authorList>
    </citation>
    <scope>NUCLEOTIDE SEQUENCE [LARGE SCALE GENOMIC DNA]</scope>
    <source>
        <strain evidence="13 14">F 1598</strain>
    </source>
</reference>
<dbReference type="OrthoDB" id="3237926at2759"/>
<feature type="transmembrane region" description="Helical" evidence="11">
    <location>
        <begin position="242"/>
        <end position="260"/>
    </location>
</feature>
<feature type="transmembrane region" description="Helical" evidence="11">
    <location>
        <begin position="40"/>
        <end position="61"/>
    </location>
</feature>
<dbReference type="STRING" id="765440.A0A0C3FYR9"/>
<dbReference type="GO" id="GO:0140575">
    <property type="term" value="F:transmembrane monodehydroascorbate reductase activity"/>
    <property type="evidence" value="ECO:0007669"/>
    <property type="project" value="InterPro"/>
</dbReference>
<dbReference type="GO" id="GO:0020037">
    <property type="term" value="F:heme binding"/>
    <property type="evidence" value="ECO:0007669"/>
    <property type="project" value="TreeGrafter"/>
</dbReference>
<name>A0A0C3FYR9_PILCF</name>
<dbReference type="Proteomes" id="UP000054166">
    <property type="component" value="Unassembled WGS sequence"/>
</dbReference>
<keyword evidence="9" id="KW-0408">Iron</keyword>
<proteinExistence type="predicted"/>
<evidence type="ECO:0000256" key="7">
    <source>
        <dbReference type="ARBA" id="ARBA00022982"/>
    </source>
</evidence>
<feature type="transmembrane region" description="Helical" evidence="11">
    <location>
        <begin position="216"/>
        <end position="236"/>
    </location>
</feature>
<evidence type="ECO:0000256" key="8">
    <source>
        <dbReference type="ARBA" id="ARBA00022989"/>
    </source>
</evidence>
<evidence type="ECO:0000259" key="12">
    <source>
        <dbReference type="PROSITE" id="PS50939"/>
    </source>
</evidence>